<reference evidence="1 2" key="1">
    <citation type="submission" date="2018-06" db="EMBL/GenBank/DDBJ databases">
        <authorList>
            <consortium name="Pathogen Informatics"/>
            <person name="Doyle S."/>
        </authorList>
    </citation>
    <scope>NUCLEOTIDE SEQUENCE [LARGE SCALE GENOMIC DNA]</scope>
    <source>
        <strain evidence="1 2">NCTC8849</strain>
    </source>
</reference>
<dbReference type="EMBL" id="UGLC01000002">
    <property type="protein sequence ID" value="STT52746.1"/>
    <property type="molecule type" value="Genomic_DNA"/>
</dbReference>
<dbReference type="AlphaFoldDB" id="A0A377WD32"/>
<evidence type="ECO:0000313" key="1">
    <source>
        <dbReference type="EMBL" id="STT52746.1"/>
    </source>
</evidence>
<dbReference type="InterPro" id="IPR000015">
    <property type="entry name" value="Fimb_usher"/>
</dbReference>
<protein>
    <submittedName>
        <fullName evidence="1">Fimbrial protein SteB</fullName>
    </submittedName>
</protein>
<accession>A0A377WD32</accession>
<organism evidence="1 2">
    <name type="scientific">Klebsiella pneumoniae</name>
    <dbReference type="NCBI Taxonomy" id="573"/>
    <lineage>
        <taxon>Bacteria</taxon>
        <taxon>Pseudomonadati</taxon>
        <taxon>Pseudomonadota</taxon>
        <taxon>Gammaproteobacteria</taxon>
        <taxon>Enterobacterales</taxon>
        <taxon>Enterobacteriaceae</taxon>
        <taxon>Klebsiella/Raoultella group</taxon>
        <taxon>Klebsiella</taxon>
        <taxon>Klebsiella pneumoniae complex</taxon>
    </lineage>
</organism>
<dbReference type="PANTHER" id="PTHR30451:SF10">
    <property type="entry name" value="OUTER MEMBRANE USHER PROTEIN YFCU-RELATED"/>
    <property type="match status" value="1"/>
</dbReference>
<dbReference type="GO" id="GO:0015473">
    <property type="term" value="F:fimbrial usher porin activity"/>
    <property type="evidence" value="ECO:0007669"/>
    <property type="project" value="InterPro"/>
</dbReference>
<dbReference type="GO" id="GO:0009297">
    <property type="term" value="P:pilus assembly"/>
    <property type="evidence" value="ECO:0007669"/>
    <property type="project" value="InterPro"/>
</dbReference>
<evidence type="ECO:0000313" key="2">
    <source>
        <dbReference type="Proteomes" id="UP000254799"/>
    </source>
</evidence>
<sequence length="257" mass="29136">MFLGALSFDATHSRVRLPWEDLTLNGDSYRLSYSKNFDEYDSQVTFAGYRFSEQDFMTMSEYLDARSYGTRSNGNGKEMYTVNLNKHFRKLELSSYINFSRETYWDRPTTDRYNITLSHYFDLGRFRGVSISLSAYRNQYNGTEDNGAYVSMSIPWSDSSTVSYNAMVSHNDNTHRVGYYDRVDEHNNYQLSAGNSSRGVSVSGYYSHEGDMARMSANASYQDGRYSAIGLTMQGGLTLTSEGGAMHRSGMMGGRGC</sequence>
<dbReference type="GO" id="GO:0009279">
    <property type="term" value="C:cell outer membrane"/>
    <property type="evidence" value="ECO:0007669"/>
    <property type="project" value="TreeGrafter"/>
</dbReference>
<gene>
    <name evidence="1" type="primary">papC_3</name>
    <name evidence="1" type="ORF">NCTC8849_01293</name>
</gene>
<dbReference type="Proteomes" id="UP000254799">
    <property type="component" value="Unassembled WGS sequence"/>
</dbReference>
<dbReference type="PANTHER" id="PTHR30451">
    <property type="entry name" value="OUTER MEMBRANE USHER PROTEIN"/>
    <property type="match status" value="1"/>
</dbReference>
<dbReference type="Pfam" id="PF00577">
    <property type="entry name" value="Usher"/>
    <property type="match status" value="1"/>
</dbReference>
<proteinExistence type="predicted"/>
<name>A0A377WD32_KLEPN</name>